<sequence length="3708" mass="390276">MTEWVFAASLDQERIWVADRLSDGRPVYNVPAAVRLTGPGVDGDVVEAAVRLLVERHETLRTALRENPDGGVDQVIHRSAPIDVGRLDFSGLPRAEADRRVGDLIAEYAARPIPLEQAPLWRAVLAQVAPADYWLVFVAHHAIFDAASYVVFRTDLTALVEAVAGGEPPKLPDLPIQYADYAAWQRGRLDDPTLAEDLAYWRAQLDELPPVHALPTDRPRRPGPAADGGQVRLPLPPDLAEAVRRQAAGARTTPFTVYLAGFVALLRRLTGRADVVVGVPVSGRDLPELAGLIGMFVNTLVLRVPVPRHPAYAEILRATRDAMAEALDHRQVPFQTLVEALAPDRDPGVAPLCQLAFNYLPESGNEPVHNGTAKDDLAIEVSADDLRLVYRSDLFDETSADLLAQRYLRLLSAALRDPTTGIGELSLETADEQAERVRLSQGPPLTPRSILEATDATVVAPDGTLTGPELTERADRLAARLRTYGAGPERVVAVCVPRSAAAVVAFLAVLKSGAAYLPIDPQLPDARIDLLLADAQPVVWLSTADRPGLPWVDVDADHPAADPPRWTAHRDQLAYVLYTSGSTGTPKAAMITRDGLDNTLTGQVGLFGVTAQSRVAQLAPLSFDVSISEMGTALLAGATLVVPPADLVPIGEPLAAWLTEQRVSHVQLSPAVLGSLPTSGSTPGLPTVSALVVGSESCPPELAERWSPGRRMLNAYGPTETADTVTTWPIDLDRIGGSVPIGRPVPQTTVHVLDERLRPVPAGVVGELYVQGPGVGRGYLNRPGLTATRFVPSPFGPPGDRMYRTGDVVRWRDGVLEFLGRADGQVQLRGIRVEPGEVEAALAALPGVGSAVVVVREDRLIGYAVGSDLDPSALERQLAETLPRHLVPAAVVVLGELPLTRNGKVDRRALPEPVALDQPAAIRPPEDARVALLCELFAGVLGRDTVGPDDGFFRLGGDSITALQLVSRARAAGLGLALDAVFRHKTPSALAAAATAADVAPAGVPDAGPVPMTPIVEWLRDSGGDITDYAQSTVVATPSGLTEERLIAGLQQVLDRHGALRMRLIRDGDDWRLEIPPPGTVAAELGGTIDPESSRMIAAEWDGDRLRLTAHHLAVDAVSWRILLDDLAAAVAGQSLTPPPVAYRHWATTLTSAAATAEADRESAYWHSVTDTVPAVLPGALLDPRRDTYASARRQVLTVDAARLLDEVPAAFHAKPDEVLLAALASAVADWRRTPGAVLVDRETHGREDPALDLSATVGWLTCVHPVRLDAGDTGPATAVKRIKEEVRSVPGSGRGFGLLRQHGHVLPDAQIGFNYLGRYALADSPEDSGDVGPKPWTPVSAADALGLDAGDLPLPHPIEIDALATDGPHGVRLSITLTTAPALVSTEDADRFADCLATALRRLSTLERGGHSPADFPLVELTQDDVHRLETAYPGLADVLPLSPLQHGLAFHAGLSDTGPSDTGPSDTGLSDTGPTESGLSDTGPTDDAEPAREAESTRDVDDVYAVQLVATLPGDVDEQRLRDAFASLLRRHENLRAAIVTEGLREPVQVITDVTQVPFRTVAGDSSAAATQDLAERFDLTCPPLLRATLVRVPDGGHRLVLTNHHVLLDGWSTPILLRELMALYRGDELPPARPYREYLAWLATQDGDAALGAWRDALADLAGPLHIAPDEQARRRAPRPATLTTTLSEARTAALTERLRDLGVTLNTAVQAAWAAAVGGLAGRDDVVFGTTVAGRPPELPEVEDMVGLFINTLPTRVRLRPAEPLGELLRRIQSEQAALLPHQYAGLADVQRTAGHGDLFDTAIVIENYPDIDVLRAGPAAEPTAAAESIRAAGERSGSPGHDTPADNDHKFMINGVDDVTHYTLDLTVVPGRRLHLRLAYRLDLLDREVAVATADRFERFLAMIAADPGQPVARFEPEPDRATILAAGRGPDLAVEQASLAQVVARHAARTPGRIAVIAGGTRLTYAELVAAASTGAAALRERGAGPGTSVGLALPRGAELAVAALAIAQTGAACLPIDVEYPPERIAFMLADAQPVTIVDTPLPRADEPGAGEPRADHEPHPGETAFLLYTSGSTGTPKAVVVAHTGLSNMAAVQVGRFAVTADARVSQLAAFGFDAAISELCTAWYAGAALVLPAPGEVLVGEALAEWLTVHEVTHAQLTPTVLGSIPADRGLPTVTTLVVGGEACPQELVDRWAPGRLMVNTYGPTEAGDSVSLWDCVPGRPVALIGDAIPNTTVFLLDSALRPVPDGVVGEVYVAGDSLASGYQRRAGLTASRFVACPFGPPGGRMYRTGDLARRTSAGMEFAGRGDGQVKLGGVRVELGEVEAALAAQPGVLAAVATVIADRLIGFVTGSDLDGGALRTAVARQLPRAMIPAAVVVLDAFPLSPNGKLDHRALAQSAPATAAASGRAARNPREELLARFIAEVLDRPGTGPDDHFFLLGGDSLAAARLVARARSAFPGITVRDVFDHPTAADLDRGLAGRGAAPVRPPITPAARASSVPLSYAQRRFWFLDELHGPAGAAKLTLPMRLTADEAAVLAEALGDVVARHEILRTVYAPADGVPSQRILPSWQPPVARVSATEPLALVLTALAAEPMDLAAPPLRAHLVDTPDGAVALLVVHHIAADGWSMDVLETDLRTALAARVAGRPPRWTPLPVQYADYTHWQRSASPGSLAYWQTALAGLPPEIALPGDRSRPAEPSAAGGTATGFVDAGLHGRLLDAARATGTTLFMVLQAGLAALLSRLGGGADIPLGTPVAGRTDAALDQLVGCFVNFLVLRTDLSGDPSLRVLLDRVRTADVAAFDHAETPFEAVVEAVNPPRGAARHPLFQVVISTLTRVGDGVGDLPPVDPGTAQFDLFLECVEHRRSDGSAAGITCHLGYAADLFDPATADLLLARLIRLLDGAVADLDRPLGRLPLATPGAPVSALAGPVVTVPAGSIVDWFREWAARTPEAPAIVTADETWSYDRLLDRVGAVTGELRAAGAGPGRLIAVDQPRAPELIATLLAVLATGAAYVPIDPSHPEGRRRHILDDSGAAFSFAEPAPTHRPEFRPDEAAYAIYTSASTGPAKGVLVPHGALANLVAGMADRLGLAPGERLLAVSSAAFDMSVPELFAPLVQGATVVLSGDRDPVAVAALAEAAAVTVVHATPALWSALLDVAPDLCRRVRRFAGAEALPAGLADRLAPITNLYGPTETTVWSTSDEVTGGEANPPIGTPLPNTQAYVLDSALQPVPVGVAGELYLAGAGLARGYLGKPDLTAVRFVVCPFGPPGQRMYRTGDLARLRPDGRLEYLGRADEQLKLRGYRIEPGEVEYALTALPGVTRAVVIVRDEHLIAYATGRDLDGAELRQALARTLPGYLVPSAVVVLDELPLTPNGKVDRRALPSPPSQRVETQPRSAAEAALCALFAEVLGVDRVGPDDDFFTLGGHSLLAARLIARARTALGREVSLRDLLDRPTPAGLADAHRSGGGSSSDGGGGSDYDVLLPLRTTGDRAPLFCLPPVLGLGWSFAGLLTHLEPDRPVYAIQSPGLSGDRPLAASLDDLVTTYAEVIRQVAPDGPVHLLGWSFGGLVAHAVAARRQQDGAEPGIVALLDAYPPEPGEPIPPAPDAAWSHVVANNLRLAGTCTDLPVRKGDTILFTAGHDHPAGAPVDAWAGRLDGDLRVHPVDCDHDGMTSPSALAVVGPLLTTALSGSDPGGLP</sequence>
<dbReference type="PANTHER" id="PTHR45527:SF1">
    <property type="entry name" value="FATTY ACID SYNTHASE"/>
    <property type="match status" value="1"/>
</dbReference>
<dbReference type="NCBIfam" id="NF003417">
    <property type="entry name" value="PRK04813.1"/>
    <property type="match status" value="4"/>
</dbReference>
<dbReference type="Gene3D" id="1.10.1200.10">
    <property type="entry name" value="ACP-like"/>
    <property type="match status" value="2"/>
</dbReference>
<evidence type="ECO:0000256" key="2">
    <source>
        <dbReference type="ARBA" id="ARBA00022450"/>
    </source>
</evidence>
<keyword evidence="2" id="KW-0596">Phosphopantetheine</keyword>
<dbReference type="InterPro" id="IPR009081">
    <property type="entry name" value="PP-bd_ACP"/>
</dbReference>
<dbReference type="InterPro" id="IPR045851">
    <property type="entry name" value="AMP-bd_C_sf"/>
</dbReference>
<dbReference type="CDD" id="cd05930">
    <property type="entry name" value="A_NRPS"/>
    <property type="match status" value="1"/>
</dbReference>
<dbReference type="Pfam" id="PF00975">
    <property type="entry name" value="Thioesterase"/>
    <property type="match status" value="1"/>
</dbReference>
<feature type="compositionally biased region" description="Basic and acidic residues" evidence="4">
    <location>
        <begin position="1491"/>
        <end position="1501"/>
    </location>
</feature>
<dbReference type="InterPro" id="IPR006162">
    <property type="entry name" value="Ppantetheine_attach_site"/>
</dbReference>
<feature type="region of interest" description="Disordered" evidence="4">
    <location>
        <begin position="3468"/>
        <end position="3487"/>
    </location>
</feature>
<dbReference type="Pfam" id="PF00501">
    <property type="entry name" value="AMP-binding"/>
    <property type="match status" value="4"/>
</dbReference>
<evidence type="ECO:0000256" key="1">
    <source>
        <dbReference type="ARBA" id="ARBA00001957"/>
    </source>
</evidence>
<protein>
    <submittedName>
        <fullName evidence="6">Non-ribosomal peptide synthetase</fullName>
    </submittedName>
</protein>
<dbReference type="InterPro" id="IPR010071">
    <property type="entry name" value="AA_adenyl_dom"/>
</dbReference>
<dbReference type="CDD" id="cd19531">
    <property type="entry name" value="LCL_NRPS-like"/>
    <property type="match status" value="1"/>
</dbReference>
<evidence type="ECO:0000313" key="6">
    <source>
        <dbReference type="EMBL" id="MFC4131999.1"/>
    </source>
</evidence>
<dbReference type="InterPro" id="IPR020802">
    <property type="entry name" value="TesA-like"/>
</dbReference>
<feature type="region of interest" description="Disordered" evidence="4">
    <location>
        <begin position="1829"/>
        <end position="1850"/>
    </location>
</feature>
<feature type="region of interest" description="Disordered" evidence="4">
    <location>
        <begin position="212"/>
        <end position="232"/>
    </location>
</feature>
<evidence type="ECO:0000256" key="3">
    <source>
        <dbReference type="ARBA" id="ARBA00022553"/>
    </source>
</evidence>
<dbReference type="InterPro" id="IPR042099">
    <property type="entry name" value="ANL_N_sf"/>
</dbReference>
<dbReference type="InterPro" id="IPR000873">
    <property type="entry name" value="AMP-dep_synth/lig_dom"/>
</dbReference>
<dbReference type="Pfam" id="PF13193">
    <property type="entry name" value="AMP-binding_C"/>
    <property type="match status" value="2"/>
</dbReference>
<dbReference type="Proteomes" id="UP001595816">
    <property type="component" value="Unassembled WGS sequence"/>
</dbReference>
<proteinExistence type="predicted"/>
<feature type="domain" description="Carrier" evidence="5">
    <location>
        <begin position="2417"/>
        <end position="2491"/>
    </location>
</feature>
<dbReference type="PANTHER" id="PTHR45527">
    <property type="entry name" value="NONRIBOSOMAL PEPTIDE SYNTHETASE"/>
    <property type="match status" value="1"/>
</dbReference>
<dbReference type="Gene3D" id="3.40.50.1820">
    <property type="entry name" value="alpha/beta hydrolase"/>
    <property type="match status" value="1"/>
</dbReference>
<dbReference type="InterPro" id="IPR023213">
    <property type="entry name" value="CAT-like_dom_sf"/>
</dbReference>
<dbReference type="InterPro" id="IPR020845">
    <property type="entry name" value="AMP-binding_CS"/>
</dbReference>
<dbReference type="SUPFAM" id="SSF53474">
    <property type="entry name" value="alpha/beta-Hydrolases"/>
    <property type="match status" value="1"/>
</dbReference>
<organism evidence="6 7">
    <name type="scientific">Hamadaea flava</name>
    <dbReference type="NCBI Taxonomy" id="1742688"/>
    <lineage>
        <taxon>Bacteria</taxon>
        <taxon>Bacillati</taxon>
        <taxon>Actinomycetota</taxon>
        <taxon>Actinomycetes</taxon>
        <taxon>Micromonosporales</taxon>
        <taxon>Micromonosporaceae</taxon>
        <taxon>Hamadaea</taxon>
    </lineage>
</organism>
<dbReference type="Gene3D" id="3.30.300.30">
    <property type="match status" value="3"/>
</dbReference>
<reference evidence="7" key="1">
    <citation type="journal article" date="2019" name="Int. J. Syst. Evol. Microbiol.">
        <title>The Global Catalogue of Microorganisms (GCM) 10K type strain sequencing project: providing services to taxonomists for standard genome sequencing and annotation.</title>
        <authorList>
            <consortium name="The Broad Institute Genomics Platform"/>
            <consortium name="The Broad Institute Genome Sequencing Center for Infectious Disease"/>
            <person name="Wu L."/>
            <person name="Ma J."/>
        </authorList>
    </citation>
    <scope>NUCLEOTIDE SEQUENCE [LARGE SCALE GENOMIC DNA]</scope>
    <source>
        <strain evidence="7">CGMCC 4.7289</strain>
    </source>
</reference>
<dbReference type="SUPFAM" id="SSF52777">
    <property type="entry name" value="CoA-dependent acyltransferases"/>
    <property type="match status" value="8"/>
</dbReference>
<feature type="region of interest" description="Disordered" evidence="4">
    <location>
        <begin position="1452"/>
        <end position="1501"/>
    </location>
</feature>
<dbReference type="SUPFAM" id="SSF47336">
    <property type="entry name" value="ACP-like"/>
    <property type="match status" value="3"/>
</dbReference>
<feature type="domain" description="Carrier" evidence="5">
    <location>
        <begin position="3403"/>
        <end position="3478"/>
    </location>
</feature>
<dbReference type="InterPro" id="IPR001242">
    <property type="entry name" value="Condensation_dom"/>
</dbReference>
<dbReference type="NCBIfam" id="TIGR01733">
    <property type="entry name" value="AA-adenyl-dom"/>
    <property type="match status" value="2"/>
</dbReference>
<dbReference type="SUPFAM" id="SSF56801">
    <property type="entry name" value="Acetyl-CoA synthetase-like"/>
    <property type="match status" value="3"/>
</dbReference>
<dbReference type="InterPro" id="IPR025110">
    <property type="entry name" value="AMP-bd_C"/>
</dbReference>
<evidence type="ECO:0000313" key="7">
    <source>
        <dbReference type="Proteomes" id="UP001595816"/>
    </source>
</evidence>
<gene>
    <name evidence="6" type="ORF">ACFOZ4_15420</name>
</gene>
<dbReference type="Pfam" id="PF00668">
    <property type="entry name" value="Condensation"/>
    <property type="match status" value="4"/>
</dbReference>
<dbReference type="InterPro" id="IPR001031">
    <property type="entry name" value="Thioesterase"/>
</dbReference>
<dbReference type="EMBL" id="JBHSAY010000008">
    <property type="protein sequence ID" value="MFC4131999.1"/>
    <property type="molecule type" value="Genomic_DNA"/>
</dbReference>
<keyword evidence="3" id="KW-0597">Phosphoprotein</keyword>
<dbReference type="Pfam" id="PF00550">
    <property type="entry name" value="PP-binding"/>
    <property type="match status" value="3"/>
</dbReference>
<dbReference type="PROSITE" id="PS50075">
    <property type="entry name" value="CARRIER"/>
    <property type="match status" value="3"/>
</dbReference>
<dbReference type="SMART" id="SM00824">
    <property type="entry name" value="PKS_TE"/>
    <property type="match status" value="1"/>
</dbReference>
<evidence type="ECO:0000256" key="4">
    <source>
        <dbReference type="SAM" id="MobiDB-lite"/>
    </source>
</evidence>
<evidence type="ECO:0000259" key="5">
    <source>
        <dbReference type="PROSITE" id="PS50075"/>
    </source>
</evidence>
<dbReference type="InterPro" id="IPR020806">
    <property type="entry name" value="PKS_PP-bd"/>
</dbReference>
<comment type="cofactor">
    <cofactor evidence="1">
        <name>pantetheine 4'-phosphate</name>
        <dbReference type="ChEBI" id="CHEBI:47942"/>
    </cofactor>
</comment>
<dbReference type="Gene3D" id="3.30.559.30">
    <property type="entry name" value="Nonribosomal peptide synthetase, condensation domain"/>
    <property type="match status" value="4"/>
</dbReference>
<dbReference type="SMART" id="SM00823">
    <property type="entry name" value="PKS_PP"/>
    <property type="match status" value="3"/>
</dbReference>
<dbReference type="Gene3D" id="3.30.559.10">
    <property type="entry name" value="Chloramphenicol acetyltransferase-like domain"/>
    <property type="match status" value="4"/>
</dbReference>
<accession>A0ABV8LQC7</accession>
<feature type="domain" description="Carrier" evidence="5">
    <location>
        <begin position="924"/>
        <end position="998"/>
    </location>
</feature>
<dbReference type="Gene3D" id="2.30.38.10">
    <property type="entry name" value="Luciferase, Domain 3"/>
    <property type="match status" value="1"/>
</dbReference>
<name>A0ABV8LQC7_9ACTN</name>
<feature type="compositionally biased region" description="Gly residues" evidence="4">
    <location>
        <begin position="3476"/>
        <end position="3487"/>
    </location>
</feature>
<dbReference type="RefSeq" id="WP_253749780.1">
    <property type="nucleotide sequence ID" value="NZ_JAMZDZ010000001.1"/>
</dbReference>
<comment type="caution">
    <text evidence="6">The sequence shown here is derived from an EMBL/GenBank/DDBJ whole genome shotgun (WGS) entry which is preliminary data.</text>
</comment>
<feature type="compositionally biased region" description="Polar residues" evidence="4">
    <location>
        <begin position="1459"/>
        <end position="1485"/>
    </location>
</feature>
<dbReference type="CDD" id="cd19540">
    <property type="entry name" value="LCL_NRPS-like"/>
    <property type="match status" value="1"/>
</dbReference>
<dbReference type="Gene3D" id="3.40.50.12780">
    <property type="entry name" value="N-terminal domain of ligase-like"/>
    <property type="match status" value="2"/>
</dbReference>
<dbReference type="InterPro" id="IPR036736">
    <property type="entry name" value="ACP-like_sf"/>
</dbReference>
<dbReference type="Gene3D" id="3.40.50.980">
    <property type="match status" value="2"/>
</dbReference>
<dbReference type="InterPro" id="IPR029058">
    <property type="entry name" value="AB_hydrolase_fold"/>
</dbReference>
<dbReference type="PROSITE" id="PS00012">
    <property type="entry name" value="PHOSPHOPANTETHEINE"/>
    <property type="match status" value="3"/>
</dbReference>
<dbReference type="PROSITE" id="PS00455">
    <property type="entry name" value="AMP_BINDING"/>
    <property type="match status" value="2"/>
</dbReference>
<keyword evidence="7" id="KW-1185">Reference proteome</keyword>